<sequence>MDLIVFLPAGFPSKEKTLEFMFSANADFFELGLPFSDPVADGPTIQRSYFKALSSGFRVDDIFWIARKFREEDDRKLILMSYFNPIYRKGIRNFVERAYESGFDALLVVDLPFDEAGDLLDICREIGMGNVFLVAPNTKEERIKAADELSTFIYLVSTYGVTGERERVSELAFKALKKVKAICRKPVAVGFGISKREHVVELFKAGADAVVVGSAVVSIIEKFGEKAGEKIAEFTADLKSFAD</sequence>
<dbReference type="PANTHER" id="PTHR43406">
    <property type="entry name" value="TRYPTOPHAN SYNTHASE, ALPHA CHAIN"/>
    <property type="match status" value="1"/>
</dbReference>
<comment type="caution">
    <text evidence="11">The sequence shown here is derived from an EMBL/GenBank/DDBJ whole genome shotgun (WGS) entry which is preliminary data.</text>
</comment>
<comment type="similarity">
    <text evidence="9 10">Belongs to the TrpA family.</text>
</comment>
<evidence type="ECO:0000256" key="5">
    <source>
        <dbReference type="ARBA" id="ARBA00022822"/>
    </source>
</evidence>
<evidence type="ECO:0000256" key="7">
    <source>
        <dbReference type="ARBA" id="ARBA00023239"/>
    </source>
</evidence>
<dbReference type="GO" id="GO:0005829">
    <property type="term" value="C:cytosol"/>
    <property type="evidence" value="ECO:0007669"/>
    <property type="project" value="TreeGrafter"/>
</dbReference>
<dbReference type="UniPathway" id="UPA00035">
    <property type="reaction ID" value="UER00044"/>
</dbReference>
<comment type="subunit">
    <text evidence="3 9">Tetramer of two alpha and two beta chains.</text>
</comment>
<organism evidence="11">
    <name type="scientific">Archaeoglobus fulgidus</name>
    <dbReference type="NCBI Taxonomy" id="2234"/>
    <lineage>
        <taxon>Archaea</taxon>
        <taxon>Methanobacteriati</taxon>
        <taxon>Methanobacteriota</taxon>
        <taxon>Archaeoglobi</taxon>
        <taxon>Archaeoglobales</taxon>
        <taxon>Archaeoglobaceae</taxon>
        <taxon>Archaeoglobus</taxon>
    </lineage>
</organism>
<evidence type="ECO:0000256" key="6">
    <source>
        <dbReference type="ARBA" id="ARBA00023141"/>
    </source>
</evidence>
<evidence type="ECO:0000256" key="3">
    <source>
        <dbReference type="ARBA" id="ARBA00011270"/>
    </source>
</evidence>
<gene>
    <name evidence="9" type="primary">trpA</name>
    <name evidence="11" type="ORF">ENP88_03930</name>
</gene>
<dbReference type="PANTHER" id="PTHR43406:SF1">
    <property type="entry name" value="TRYPTOPHAN SYNTHASE ALPHA CHAIN, CHLOROPLASTIC"/>
    <property type="match status" value="1"/>
</dbReference>
<dbReference type="GO" id="GO:0004834">
    <property type="term" value="F:tryptophan synthase activity"/>
    <property type="evidence" value="ECO:0007669"/>
    <property type="project" value="UniProtKB-UniRule"/>
</dbReference>
<comment type="catalytic activity">
    <reaction evidence="8 9">
        <text>(1S,2R)-1-C-(indol-3-yl)glycerol 3-phosphate + L-serine = D-glyceraldehyde 3-phosphate + L-tryptophan + H2O</text>
        <dbReference type="Rhea" id="RHEA:10532"/>
        <dbReference type="ChEBI" id="CHEBI:15377"/>
        <dbReference type="ChEBI" id="CHEBI:33384"/>
        <dbReference type="ChEBI" id="CHEBI:57912"/>
        <dbReference type="ChEBI" id="CHEBI:58866"/>
        <dbReference type="ChEBI" id="CHEBI:59776"/>
        <dbReference type="EC" id="4.2.1.20"/>
    </reaction>
</comment>
<comment type="pathway">
    <text evidence="2 9">Amino-acid biosynthesis; L-tryptophan biosynthesis; L-tryptophan from chorismate: step 5/5.</text>
</comment>
<dbReference type="EMBL" id="DSLA01000061">
    <property type="protein sequence ID" value="HEH35297.1"/>
    <property type="molecule type" value="Genomic_DNA"/>
</dbReference>
<comment type="function">
    <text evidence="1 9">The alpha subunit is responsible for the aldol cleavage of indoleglycerol phosphate to indole and glyceraldehyde 3-phosphate.</text>
</comment>
<dbReference type="Gene3D" id="3.20.20.70">
    <property type="entry name" value="Aldolase class I"/>
    <property type="match status" value="1"/>
</dbReference>
<dbReference type="InterPro" id="IPR002028">
    <property type="entry name" value="Trp_synthase_suA"/>
</dbReference>
<dbReference type="SUPFAM" id="SSF51366">
    <property type="entry name" value="Ribulose-phoshate binding barrel"/>
    <property type="match status" value="1"/>
</dbReference>
<keyword evidence="7 9" id="KW-0456">Lyase</keyword>
<proteinExistence type="inferred from homology"/>
<evidence type="ECO:0000256" key="10">
    <source>
        <dbReference type="RuleBase" id="RU003662"/>
    </source>
</evidence>
<accession>A0A7J2TIA1</accession>
<dbReference type="Pfam" id="PF00290">
    <property type="entry name" value="Trp_syntA"/>
    <property type="match status" value="1"/>
</dbReference>
<dbReference type="EC" id="4.2.1.20" evidence="9"/>
<dbReference type="FunFam" id="3.20.20.70:FF:000037">
    <property type="entry name" value="Tryptophan synthase alpha chain"/>
    <property type="match status" value="1"/>
</dbReference>
<evidence type="ECO:0000256" key="1">
    <source>
        <dbReference type="ARBA" id="ARBA00003365"/>
    </source>
</evidence>
<keyword evidence="4 9" id="KW-0028">Amino-acid biosynthesis</keyword>
<evidence type="ECO:0000256" key="2">
    <source>
        <dbReference type="ARBA" id="ARBA00004733"/>
    </source>
</evidence>
<dbReference type="NCBIfam" id="TIGR00262">
    <property type="entry name" value="trpA"/>
    <property type="match status" value="1"/>
</dbReference>
<evidence type="ECO:0000256" key="4">
    <source>
        <dbReference type="ARBA" id="ARBA00022605"/>
    </source>
</evidence>
<evidence type="ECO:0000256" key="9">
    <source>
        <dbReference type="HAMAP-Rule" id="MF_00131"/>
    </source>
</evidence>
<dbReference type="HAMAP" id="MF_00131">
    <property type="entry name" value="Trp_synth_alpha"/>
    <property type="match status" value="1"/>
</dbReference>
<feature type="active site" description="Proton acceptor" evidence="9">
    <location>
        <position position="41"/>
    </location>
</feature>
<dbReference type="CDD" id="cd04724">
    <property type="entry name" value="Tryptophan_synthase_alpha"/>
    <property type="match status" value="1"/>
</dbReference>
<evidence type="ECO:0000256" key="8">
    <source>
        <dbReference type="ARBA" id="ARBA00049047"/>
    </source>
</evidence>
<name>A0A7J2TIA1_ARCFL</name>
<reference evidence="11" key="1">
    <citation type="journal article" date="2020" name="mSystems">
        <title>Genome- and Community-Level Interaction Insights into Carbon Utilization and Element Cycling Functions of Hydrothermarchaeota in Hydrothermal Sediment.</title>
        <authorList>
            <person name="Zhou Z."/>
            <person name="Liu Y."/>
            <person name="Xu W."/>
            <person name="Pan J."/>
            <person name="Luo Z.H."/>
            <person name="Li M."/>
        </authorList>
    </citation>
    <scope>NUCLEOTIDE SEQUENCE [LARGE SCALE GENOMIC DNA]</scope>
    <source>
        <strain evidence="11">SpSt-26</strain>
    </source>
</reference>
<dbReference type="AlphaFoldDB" id="A0A7J2TIA1"/>
<keyword evidence="6 9" id="KW-0057">Aromatic amino acid biosynthesis</keyword>
<keyword evidence="5 9" id="KW-0822">Tryptophan biosynthesis</keyword>
<dbReference type="InterPro" id="IPR011060">
    <property type="entry name" value="RibuloseP-bd_barrel"/>
</dbReference>
<dbReference type="InterPro" id="IPR013785">
    <property type="entry name" value="Aldolase_TIM"/>
</dbReference>
<feature type="active site" description="Proton acceptor" evidence="9">
    <location>
        <position position="30"/>
    </location>
</feature>
<evidence type="ECO:0000313" key="11">
    <source>
        <dbReference type="EMBL" id="HEH35297.1"/>
    </source>
</evidence>
<protein>
    <recommendedName>
        <fullName evidence="9">Tryptophan synthase alpha chain</fullName>
        <ecNumber evidence="9">4.2.1.20</ecNumber>
    </recommendedName>
</protein>